<evidence type="ECO:0000256" key="1">
    <source>
        <dbReference type="ARBA" id="ARBA00022741"/>
    </source>
</evidence>
<evidence type="ECO:0000313" key="7">
    <source>
        <dbReference type="EnsemblProtists" id="HpaP807018"/>
    </source>
</evidence>
<dbReference type="GO" id="GO:0005524">
    <property type="term" value="F:ATP binding"/>
    <property type="evidence" value="ECO:0007669"/>
    <property type="project" value="UniProtKB-KW"/>
</dbReference>
<feature type="compositionally biased region" description="Basic and acidic residues" evidence="4">
    <location>
        <begin position="336"/>
        <end position="346"/>
    </location>
</feature>
<dbReference type="AlphaFoldDB" id="M4BKT5"/>
<dbReference type="VEuPathDB" id="FungiDB:HpaG807018"/>
<reference evidence="8" key="1">
    <citation type="journal article" date="2010" name="Science">
        <title>Signatures of adaptation to obligate biotrophy in the Hyaloperonospora arabidopsidis genome.</title>
        <authorList>
            <person name="Baxter L."/>
            <person name="Tripathy S."/>
            <person name="Ishaque N."/>
            <person name="Boot N."/>
            <person name="Cabral A."/>
            <person name="Kemen E."/>
            <person name="Thines M."/>
            <person name="Ah-Fong A."/>
            <person name="Anderson R."/>
            <person name="Badejoko W."/>
            <person name="Bittner-Eddy P."/>
            <person name="Boore J.L."/>
            <person name="Chibucos M.C."/>
            <person name="Coates M."/>
            <person name="Dehal P."/>
            <person name="Delehaunty K."/>
            <person name="Dong S."/>
            <person name="Downton P."/>
            <person name="Dumas B."/>
            <person name="Fabro G."/>
            <person name="Fronick C."/>
            <person name="Fuerstenberg S.I."/>
            <person name="Fulton L."/>
            <person name="Gaulin E."/>
            <person name="Govers F."/>
            <person name="Hughes L."/>
            <person name="Humphray S."/>
            <person name="Jiang R.H."/>
            <person name="Judelson H."/>
            <person name="Kamoun S."/>
            <person name="Kyung K."/>
            <person name="Meijer H."/>
            <person name="Minx P."/>
            <person name="Morris P."/>
            <person name="Nelson J."/>
            <person name="Phuntumart V."/>
            <person name="Qutob D."/>
            <person name="Rehmany A."/>
            <person name="Rougon-Cardoso A."/>
            <person name="Ryden P."/>
            <person name="Torto-Alalibo T."/>
            <person name="Studholme D."/>
            <person name="Wang Y."/>
            <person name="Win J."/>
            <person name="Wood J."/>
            <person name="Clifton S.W."/>
            <person name="Rogers J."/>
            <person name="Van den Ackerveken G."/>
            <person name="Jones J.D."/>
            <person name="McDowell J.M."/>
            <person name="Beynon J."/>
            <person name="Tyler B.M."/>
        </authorList>
    </citation>
    <scope>NUCLEOTIDE SEQUENCE [LARGE SCALE GENOMIC DNA]</scope>
    <source>
        <strain evidence="8">Emoy2</strain>
    </source>
</reference>
<feature type="region of interest" description="Disordered" evidence="4">
    <location>
        <begin position="257"/>
        <end position="378"/>
    </location>
</feature>
<dbReference type="PANTHER" id="PTHR45626">
    <property type="entry name" value="TRANSCRIPTION TERMINATION FACTOR 2-RELATED"/>
    <property type="match status" value="1"/>
</dbReference>
<keyword evidence="3" id="KW-0067">ATP-binding</keyword>
<dbReference type="PROSITE" id="PS51192">
    <property type="entry name" value="HELICASE_ATP_BIND_1"/>
    <property type="match status" value="1"/>
</dbReference>
<keyword evidence="2" id="KW-0378">Hydrolase</keyword>
<dbReference type="InterPro" id="IPR000330">
    <property type="entry name" value="SNF2_N"/>
</dbReference>
<feature type="compositionally biased region" description="Basic and acidic residues" evidence="4">
    <location>
        <begin position="1233"/>
        <end position="1249"/>
    </location>
</feature>
<dbReference type="Gene3D" id="3.40.50.10810">
    <property type="entry name" value="Tandem AAA-ATPase domain"/>
    <property type="match status" value="1"/>
</dbReference>
<proteinExistence type="predicted"/>
<dbReference type="eggNOG" id="KOG4439">
    <property type="taxonomic scope" value="Eukaryota"/>
</dbReference>
<dbReference type="CDD" id="cd18008">
    <property type="entry name" value="DEXDc_SHPRH-like"/>
    <property type="match status" value="1"/>
</dbReference>
<dbReference type="InterPro" id="IPR014001">
    <property type="entry name" value="Helicase_ATP-bd"/>
</dbReference>
<evidence type="ECO:0000256" key="4">
    <source>
        <dbReference type="SAM" id="MobiDB-lite"/>
    </source>
</evidence>
<feature type="compositionally biased region" description="Low complexity" evidence="4">
    <location>
        <begin position="323"/>
        <end position="335"/>
    </location>
</feature>
<dbReference type="PROSITE" id="PS51194">
    <property type="entry name" value="HELICASE_CTER"/>
    <property type="match status" value="1"/>
</dbReference>
<dbReference type="InterPro" id="IPR038718">
    <property type="entry name" value="SNF2-like_sf"/>
</dbReference>
<feature type="domain" description="Helicase ATP-binding" evidence="5">
    <location>
        <begin position="620"/>
        <end position="837"/>
    </location>
</feature>
<organism evidence="7 8">
    <name type="scientific">Hyaloperonospora arabidopsidis (strain Emoy2)</name>
    <name type="common">Downy mildew agent</name>
    <name type="synonym">Peronospora arabidopsidis</name>
    <dbReference type="NCBI Taxonomy" id="559515"/>
    <lineage>
        <taxon>Eukaryota</taxon>
        <taxon>Sar</taxon>
        <taxon>Stramenopiles</taxon>
        <taxon>Oomycota</taxon>
        <taxon>Peronosporomycetes</taxon>
        <taxon>Peronosporales</taxon>
        <taxon>Peronosporaceae</taxon>
        <taxon>Hyaloperonospora</taxon>
    </lineage>
</organism>
<dbReference type="InParanoid" id="M4BKT5"/>
<dbReference type="GO" id="GO:0008094">
    <property type="term" value="F:ATP-dependent activity, acting on DNA"/>
    <property type="evidence" value="ECO:0007669"/>
    <property type="project" value="TreeGrafter"/>
</dbReference>
<dbReference type="GO" id="GO:0016787">
    <property type="term" value="F:hydrolase activity"/>
    <property type="evidence" value="ECO:0007669"/>
    <property type="project" value="UniProtKB-KW"/>
</dbReference>
<dbReference type="Proteomes" id="UP000011713">
    <property type="component" value="Unassembled WGS sequence"/>
</dbReference>
<dbReference type="SUPFAM" id="SSF52540">
    <property type="entry name" value="P-loop containing nucleoside triphosphate hydrolases"/>
    <property type="match status" value="2"/>
</dbReference>
<feature type="compositionally biased region" description="Basic and acidic residues" evidence="4">
    <location>
        <begin position="282"/>
        <end position="299"/>
    </location>
</feature>
<feature type="region of interest" description="Disordered" evidence="4">
    <location>
        <begin position="1233"/>
        <end position="1264"/>
    </location>
</feature>
<dbReference type="InterPro" id="IPR050628">
    <property type="entry name" value="SNF2_RAD54_helicase_TF"/>
</dbReference>
<evidence type="ECO:0000259" key="5">
    <source>
        <dbReference type="PROSITE" id="PS51192"/>
    </source>
</evidence>
<dbReference type="InterPro" id="IPR001650">
    <property type="entry name" value="Helicase_C-like"/>
</dbReference>
<dbReference type="InterPro" id="IPR027417">
    <property type="entry name" value="P-loop_NTPase"/>
</dbReference>
<evidence type="ECO:0000256" key="2">
    <source>
        <dbReference type="ARBA" id="ARBA00022801"/>
    </source>
</evidence>
<dbReference type="EnsemblProtists" id="HpaT807018">
    <property type="protein sequence ID" value="HpaP807018"/>
    <property type="gene ID" value="HpaG807018"/>
</dbReference>
<dbReference type="PANTHER" id="PTHR45626:SF22">
    <property type="entry name" value="DNA REPAIR PROTEIN RAD5"/>
    <property type="match status" value="1"/>
</dbReference>
<evidence type="ECO:0000313" key="8">
    <source>
        <dbReference type="Proteomes" id="UP000011713"/>
    </source>
</evidence>
<sequence length="1264" mass="140639">MPRWRCEYERDWRDYTRQVIAHRFGTYALQCSPSVNPADEQLLQDVLMTAGIAHVSLSPSVWAAPVPALSPSLSIPNASLLSEESYVFNTPPPLDDRSEFPGFGPEEFRSHSTSGRRVSASQRLQLRMADVSPIVGSLRSSIERARTISPLSAAAATSPWTSGQWTGKTRQTRRISLESNFRDKELDVSMHSLHLSEDEESFCIMDEGEVEGTQVTEILEDYEKEGKDVAVQGLIRREEVQKVQHIGNVKIDADEQNARVRAAKQHGKAEGTNASRRLGFRSYKEDEDMKHDDVEETNKQVDANAVIDDRGGNADTPLDVESKVNSVNSSDGSDVYTKEPDRHSEADFEFGTGSEYDSENQPFTHEEQDEETHHRSQRAVESLLYTIDAVQDITEPEPEDVYDRTRQQDTDGMSSSVHIPTSTKCIRAVQQNEPVLTSQSTCASSAESMVKKAVYSPTTAQATRKASCTTLIALSANRSLTSPANITTPATSTALPAREALHASVVRSSTSEAAQHFPTTAPALRGSASSRKRAIRGALLHTKLPLQMEYRFASDRRRRHKRRKSLAAKPGVFPYVVPELVIELKSYQKEALRWMLEREREPGDTITIDRQRCGGTTAVDAFIAKVRGGILADEMGLGKTVCCLALICESLRQARAADAQASNETGSDVLRIIPPTLIITPLSILTQWEQEIRAKTNLSVVIYQGAARKSFHSSTQFMGADIVLSTYDTLRLSECKVRSKGSGNDGDGHNGWGAEDGWHQAPRLVPRRQKSVATSRLHQVQWFRVILDESHLIANAGCGRARAAFTLSSRRRWCVTGTPIQNRTADLAALLQFVGLGDRAHALSERELGLLVPRIVLRRLKSTVETRSGAPILELPEKSETTIELDFASDIERVLYLLLYRSTKRQVLRYLQSKEAKRKARQASCTSLTEIDTDRPLFMHVFELILRLRQVCNSCALVTADPLADVRMRVEKLAGNEGLDGMSSFSDAEAELLKRFRKQRSGADSDFGHGSLESTKLTALMKELKSVRACRERVLVISQWTSFLDMIGAHLEVHNAQCEARVSSLNDARETGNEAIAFAKLDGRMSAKEREQVVHNFQQKEVSFDRGSVVGPLLDVLLLSLRTGGLGLNLTAAAHVFIIEPSWNPSLEHQAIDRAHRFGQTKQVRVVRFIVKSSIEERVMALQTKKRQLTATFLGDSDIVSSTNKNNRLRETRLSTRDIRTLFFTQQEQVEEVDPRRLDGRTGHARNDDAESSDGGVTCIEISD</sequence>
<feature type="domain" description="Helicase C-terminal" evidence="6">
    <location>
        <begin position="1016"/>
        <end position="1207"/>
    </location>
</feature>
<evidence type="ECO:0008006" key="9">
    <source>
        <dbReference type="Google" id="ProtNLM"/>
    </source>
</evidence>
<dbReference type="InterPro" id="IPR049730">
    <property type="entry name" value="SNF2/RAD54-like_C"/>
</dbReference>
<dbReference type="Pfam" id="PF00176">
    <property type="entry name" value="SNF2-rel_dom"/>
    <property type="match status" value="1"/>
</dbReference>
<dbReference type="Gene3D" id="3.40.50.300">
    <property type="entry name" value="P-loop containing nucleotide triphosphate hydrolases"/>
    <property type="match status" value="1"/>
</dbReference>
<dbReference type="OMA" id="LFMHVFE"/>
<dbReference type="SMART" id="SM00487">
    <property type="entry name" value="DEXDc"/>
    <property type="match status" value="1"/>
</dbReference>
<dbReference type="CDD" id="cd18793">
    <property type="entry name" value="SF2_C_SNF"/>
    <property type="match status" value="1"/>
</dbReference>
<dbReference type="EMBL" id="JH598362">
    <property type="status" value="NOT_ANNOTATED_CDS"/>
    <property type="molecule type" value="Genomic_DNA"/>
</dbReference>
<protein>
    <recommendedName>
        <fullName evidence="9">Helicase ATP-binding domain-containing protein</fullName>
    </recommendedName>
</protein>
<dbReference type="Pfam" id="PF00271">
    <property type="entry name" value="Helicase_C"/>
    <property type="match status" value="1"/>
</dbReference>
<dbReference type="HOGENOM" id="CLU_265055_0_0_1"/>
<keyword evidence="8" id="KW-1185">Reference proteome</keyword>
<dbReference type="GO" id="GO:0005634">
    <property type="term" value="C:nucleus"/>
    <property type="evidence" value="ECO:0007669"/>
    <property type="project" value="TreeGrafter"/>
</dbReference>
<reference evidence="7" key="2">
    <citation type="submission" date="2015-06" db="UniProtKB">
        <authorList>
            <consortium name="EnsemblProtists"/>
        </authorList>
    </citation>
    <scope>IDENTIFICATION</scope>
    <source>
        <strain evidence="7">Emoy2</strain>
    </source>
</reference>
<dbReference type="SMART" id="SM00490">
    <property type="entry name" value="HELICc"/>
    <property type="match status" value="1"/>
</dbReference>
<dbReference type="GO" id="GO:0006281">
    <property type="term" value="P:DNA repair"/>
    <property type="evidence" value="ECO:0007669"/>
    <property type="project" value="TreeGrafter"/>
</dbReference>
<evidence type="ECO:0000259" key="6">
    <source>
        <dbReference type="PROSITE" id="PS51194"/>
    </source>
</evidence>
<evidence type="ECO:0000256" key="3">
    <source>
        <dbReference type="ARBA" id="ARBA00022840"/>
    </source>
</evidence>
<dbReference type="STRING" id="559515.M4BKT5"/>
<keyword evidence="1" id="KW-0547">Nucleotide-binding</keyword>
<accession>M4BKT5</accession>
<name>M4BKT5_HYAAE</name>